<reference evidence="2" key="1">
    <citation type="submission" date="2022-11" db="UniProtKB">
        <authorList>
            <consortium name="WormBaseParasite"/>
        </authorList>
    </citation>
    <scope>IDENTIFICATION</scope>
</reference>
<protein>
    <submittedName>
        <fullName evidence="2">Uncharacterized protein</fullName>
    </submittedName>
</protein>
<dbReference type="WBParaSite" id="ES5_v2.g16385.t1">
    <property type="protein sequence ID" value="ES5_v2.g16385.t1"/>
    <property type="gene ID" value="ES5_v2.g16385"/>
</dbReference>
<dbReference type="Proteomes" id="UP000887579">
    <property type="component" value="Unplaced"/>
</dbReference>
<proteinExistence type="predicted"/>
<accession>A0AC34FGD4</accession>
<evidence type="ECO:0000313" key="1">
    <source>
        <dbReference type="Proteomes" id="UP000887579"/>
    </source>
</evidence>
<organism evidence="1 2">
    <name type="scientific">Panagrolaimus sp. ES5</name>
    <dbReference type="NCBI Taxonomy" id="591445"/>
    <lineage>
        <taxon>Eukaryota</taxon>
        <taxon>Metazoa</taxon>
        <taxon>Ecdysozoa</taxon>
        <taxon>Nematoda</taxon>
        <taxon>Chromadorea</taxon>
        <taxon>Rhabditida</taxon>
        <taxon>Tylenchina</taxon>
        <taxon>Panagrolaimomorpha</taxon>
        <taxon>Panagrolaimoidea</taxon>
        <taxon>Panagrolaimidae</taxon>
        <taxon>Panagrolaimus</taxon>
    </lineage>
</organism>
<name>A0AC34FGD4_9BILA</name>
<sequence length="298" mass="34377">MIYLCLLLLLSFFQNSFQKDNCISIDIVEAEGHPTIPTWFSDIDLADPTSECPSNPCRSVDDFYDSYNLIEIKKHLLWLRRTREKYFYCCQKSFNCSKHEIVKEMFAFILVKQKQIPTVRFEPEPFKNFWILIIMGSVFFVAVIIHVTISLCYMCSFQKKKTTEEASGEKFEHDSAALIQQNAVLPNLFPLKVPNTSMYSNLTAKESEQLTEKTAKSDVNEEETLIDWTATEAQKDYNQKAAELRKKLQSPKKPIISNVTTTQQTSTALELESTQLKTESTQTCVDKTQSESIRKRNL</sequence>
<evidence type="ECO:0000313" key="2">
    <source>
        <dbReference type="WBParaSite" id="ES5_v2.g16385.t1"/>
    </source>
</evidence>